<gene>
    <name evidence="2" type="ORF">PAHAL_2G414800</name>
</gene>
<dbReference type="AlphaFoldDB" id="A0A2S3H1Y7"/>
<evidence type="ECO:0000313" key="2">
    <source>
        <dbReference type="EMBL" id="PAN13711.2"/>
    </source>
</evidence>
<feature type="compositionally biased region" description="Low complexity" evidence="1">
    <location>
        <begin position="24"/>
        <end position="35"/>
    </location>
</feature>
<feature type="compositionally biased region" description="Pro residues" evidence="1">
    <location>
        <begin position="64"/>
        <end position="77"/>
    </location>
</feature>
<dbReference type="Proteomes" id="UP000243499">
    <property type="component" value="Chromosome 2"/>
</dbReference>
<protein>
    <submittedName>
        <fullName evidence="2">Uncharacterized protein</fullName>
    </submittedName>
</protein>
<accession>A0A2S3H1Y7</accession>
<dbReference type="EMBL" id="CM008047">
    <property type="protein sequence ID" value="PAN13711.2"/>
    <property type="molecule type" value="Genomic_DNA"/>
</dbReference>
<feature type="region of interest" description="Disordered" evidence="1">
    <location>
        <begin position="60"/>
        <end position="89"/>
    </location>
</feature>
<name>A0A2S3H1Y7_9POAL</name>
<sequence length="162" mass="17694">MQQNYRLLYLPPLRLSRPSPARAFLTARPGPYGDRGPPPPGCPVSFVSKHLSHHRIDLLATSPAPAPRQAPAPPPSTSPADASPASCRRARRPLRSAIRLLRPRRCRLAVLERRGLEIRPDPRRIPFAGESSLGPHVMGQSMAHSGACHFPVASDGLSLNFR</sequence>
<feature type="region of interest" description="Disordered" evidence="1">
    <location>
        <begin position="24"/>
        <end position="43"/>
    </location>
</feature>
<reference evidence="2" key="1">
    <citation type="submission" date="2018-04" db="EMBL/GenBank/DDBJ databases">
        <title>WGS assembly of Panicum hallii.</title>
        <authorList>
            <person name="Lovell J."/>
            <person name="Jenkins J."/>
            <person name="Lowry D."/>
            <person name="Mamidi S."/>
            <person name="Sreedasyam A."/>
            <person name="Weng X."/>
            <person name="Barry K."/>
            <person name="Bonette J."/>
            <person name="Campitelli B."/>
            <person name="Daum C."/>
            <person name="Gordon S."/>
            <person name="Gould B."/>
            <person name="Lipzen A."/>
            <person name="Macqueen A."/>
            <person name="Palacio-Mejia J."/>
            <person name="Plott C."/>
            <person name="Shakirov E."/>
            <person name="Shu S."/>
            <person name="Yoshinaga Y."/>
            <person name="Zane M."/>
            <person name="Rokhsar D."/>
            <person name="Grimwood J."/>
            <person name="Schmutz J."/>
            <person name="Juenger T."/>
        </authorList>
    </citation>
    <scope>NUCLEOTIDE SEQUENCE [LARGE SCALE GENOMIC DNA]</scope>
    <source>
        <strain evidence="2">FIL2</strain>
    </source>
</reference>
<organism evidence="2">
    <name type="scientific">Panicum hallii</name>
    <dbReference type="NCBI Taxonomy" id="206008"/>
    <lineage>
        <taxon>Eukaryota</taxon>
        <taxon>Viridiplantae</taxon>
        <taxon>Streptophyta</taxon>
        <taxon>Embryophyta</taxon>
        <taxon>Tracheophyta</taxon>
        <taxon>Spermatophyta</taxon>
        <taxon>Magnoliopsida</taxon>
        <taxon>Liliopsida</taxon>
        <taxon>Poales</taxon>
        <taxon>Poaceae</taxon>
        <taxon>PACMAD clade</taxon>
        <taxon>Panicoideae</taxon>
        <taxon>Panicodae</taxon>
        <taxon>Paniceae</taxon>
        <taxon>Panicinae</taxon>
        <taxon>Panicum</taxon>
        <taxon>Panicum sect. Panicum</taxon>
    </lineage>
</organism>
<proteinExistence type="predicted"/>
<feature type="compositionally biased region" description="Low complexity" evidence="1">
    <location>
        <begin position="78"/>
        <end position="87"/>
    </location>
</feature>
<evidence type="ECO:0000256" key="1">
    <source>
        <dbReference type="SAM" id="MobiDB-lite"/>
    </source>
</evidence>
<dbReference type="Gramene" id="PAN13711">
    <property type="protein sequence ID" value="PAN13711"/>
    <property type="gene ID" value="PAHAL_2G414800"/>
</dbReference>